<evidence type="ECO:0000313" key="2">
    <source>
        <dbReference type="Proteomes" id="UP000887013"/>
    </source>
</evidence>
<dbReference type="EMBL" id="BMAW01077541">
    <property type="protein sequence ID" value="GFU06880.1"/>
    <property type="molecule type" value="Genomic_DNA"/>
</dbReference>
<keyword evidence="2" id="KW-1185">Reference proteome</keyword>
<comment type="caution">
    <text evidence="1">The sequence shown here is derived from an EMBL/GenBank/DDBJ whole genome shotgun (WGS) entry which is preliminary data.</text>
</comment>
<evidence type="ECO:0000313" key="1">
    <source>
        <dbReference type="EMBL" id="GFU06880.1"/>
    </source>
</evidence>
<name>A0A8X6UDQ5_NEPPI</name>
<dbReference type="AlphaFoldDB" id="A0A8X6UDQ5"/>
<accession>A0A8X6UDQ5</accession>
<protein>
    <submittedName>
        <fullName evidence="1">Uncharacterized protein</fullName>
    </submittedName>
</protein>
<proteinExistence type="predicted"/>
<sequence length="136" mass="15215">MPARLRLDCRQVGKSLIHFRTTTQFSYQLQAILPCRLQISDLLFYTEECGVLPQHKQVSGEVASKVQAKQDCKQGSSKGVSKFLATKQAYKQGHKLACILLGHALSALKFCSKPESTWAVYELEALWNRPGQSTKS</sequence>
<organism evidence="1 2">
    <name type="scientific">Nephila pilipes</name>
    <name type="common">Giant wood spider</name>
    <name type="synonym">Nephila maculata</name>
    <dbReference type="NCBI Taxonomy" id="299642"/>
    <lineage>
        <taxon>Eukaryota</taxon>
        <taxon>Metazoa</taxon>
        <taxon>Ecdysozoa</taxon>
        <taxon>Arthropoda</taxon>
        <taxon>Chelicerata</taxon>
        <taxon>Arachnida</taxon>
        <taxon>Araneae</taxon>
        <taxon>Araneomorphae</taxon>
        <taxon>Entelegynae</taxon>
        <taxon>Araneoidea</taxon>
        <taxon>Nephilidae</taxon>
        <taxon>Nephila</taxon>
    </lineage>
</organism>
<gene>
    <name evidence="1" type="ORF">NPIL_304171</name>
</gene>
<dbReference type="Proteomes" id="UP000887013">
    <property type="component" value="Unassembled WGS sequence"/>
</dbReference>
<reference evidence="1" key="1">
    <citation type="submission" date="2020-08" db="EMBL/GenBank/DDBJ databases">
        <title>Multicomponent nature underlies the extraordinary mechanical properties of spider dragline silk.</title>
        <authorList>
            <person name="Kono N."/>
            <person name="Nakamura H."/>
            <person name="Mori M."/>
            <person name="Yoshida Y."/>
            <person name="Ohtoshi R."/>
            <person name="Malay A.D."/>
            <person name="Moran D.A.P."/>
            <person name="Tomita M."/>
            <person name="Numata K."/>
            <person name="Arakawa K."/>
        </authorList>
    </citation>
    <scope>NUCLEOTIDE SEQUENCE</scope>
</reference>